<dbReference type="AlphaFoldDB" id="A0A0E9XLZ8"/>
<reference evidence="1" key="2">
    <citation type="journal article" date="2015" name="Fish Shellfish Immunol.">
        <title>Early steps in the European eel (Anguilla anguilla)-Vibrio vulnificus interaction in the gills: Role of the RtxA13 toxin.</title>
        <authorList>
            <person name="Callol A."/>
            <person name="Pajuelo D."/>
            <person name="Ebbesson L."/>
            <person name="Teles M."/>
            <person name="MacKenzie S."/>
            <person name="Amaro C."/>
        </authorList>
    </citation>
    <scope>NUCLEOTIDE SEQUENCE</scope>
</reference>
<accession>A0A0E9XLZ8</accession>
<organism evidence="1">
    <name type="scientific">Anguilla anguilla</name>
    <name type="common">European freshwater eel</name>
    <name type="synonym">Muraena anguilla</name>
    <dbReference type="NCBI Taxonomy" id="7936"/>
    <lineage>
        <taxon>Eukaryota</taxon>
        <taxon>Metazoa</taxon>
        <taxon>Chordata</taxon>
        <taxon>Craniata</taxon>
        <taxon>Vertebrata</taxon>
        <taxon>Euteleostomi</taxon>
        <taxon>Actinopterygii</taxon>
        <taxon>Neopterygii</taxon>
        <taxon>Teleostei</taxon>
        <taxon>Anguilliformes</taxon>
        <taxon>Anguillidae</taxon>
        <taxon>Anguilla</taxon>
    </lineage>
</organism>
<name>A0A0E9XLZ8_ANGAN</name>
<protein>
    <submittedName>
        <fullName evidence="1">Uncharacterized protein</fullName>
    </submittedName>
</protein>
<evidence type="ECO:0000313" key="1">
    <source>
        <dbReference type="EMBL" id="JAI03705.1"/>
    </source>
</evidence>
<dbReference type="EMBL" id="GBXM01004873">
    <property type="protein sequence ID" value="JAI03705.1"/>
    <property type="molecule type" value="Transcribed_RNA"/>
</dbReference>
<proteinExistence type="predicted"/>
<reference evidence="1" key="1">
    <citation type="submission" date="2014-11" db="EMBL/GenBank/DDBJ databases">
        <authorList>
            <person name="Amaro Gonzalez C."/>
        </authorList>
    </citation>
    <scope>NUCLEOTIDE SEQUENCE</scope>
</reference>
<sequence>MYFTCSRKLKSHSFDISTALCYTATLLDGGVGDLYIWGIKMKTNPV</sequence>